<protein>
    <submittedName>
        <fullName evidence="2">Uncharacterized protein</fullName>
    </submittedName>
</protein>
<proteinExistence type="predicted"/>
<sequence length="68" mass="7203">MAYDGSVPRQAAAVENPDGSIDSVGLPEGTSGVDGFNVPLYLLITVSGPKVYKPRERTDYMIGMSLAK</sequence>
<reference evidence="2" key="1">
    <citation type="submission" date="2021-03" db="EMBL/GenBank/DDBJ databases">
        <authorList>
            <person name="Tagirdzhanova G."/>
        </authorList>
    </citation>
    <scope>NUCLEOTIDE SEQUENCE</scope>
</reference>
<dbReference type="OrthoDB" id="5404083at2759"/>
<evidence type="ECO:0000313" key="3">
    <source>
        <dbReference type="Proteomes" id="UP000664521"/>
    </source>
</evidence>
<dbReference type="EMBL" id="CAJPDS010000006">
    <property type="protein sequence ID" value="CAF9908342.1"/>
    <property type="molecule type" value="Genomic_DNA"/>
</dbReference>
<keyword evidence="3" id="KW-1185">Reference proteome</keyword>
<evidence type="ECO:0000256" key="1">
    <source>
        <dbReference type="SAM" id="MobiDB-lite"/>
    </source>
</evidence>
<feature type="region of interest" description="Disordered" evidence="1">
    <location>
        <begin position="1"/>
        <end position="26"/>
    </location>
</feature>
<accession>A0A8H3EQF6</accession>
<evidence type="ECO:0000313" key="2">
    <source>
        <dbReference type="EMBL" id="CAF9908342.1"/>
    </source>
</evidence>
<gene>
    <name evidence="2" type="ORF">HETSPECPRED_008050</name>
</gene>
<comment type="caution">
    <text evidence="2">The sequence shown here is derived from an EMBL/GenBank/DDBJ whole genome shotgun (WGS) entry which is preliminary data.</text>
</comment>
<dbReference type="AlphaFoldDB" id="A0A8H3EQF6"/>
<dbReference type="Proteomes" id="UP000664521">
    <property type="component" value="Unassembled WGS sequence"/>
</dbReference>
<organism evidence="2 3">
    <name type="scientific">Heterodermia speciosa</name>
    <dbReference type="NCBI Taxonomy" id="116794"/>
    <lineage>
        <taxon>Eukaryota</taxon>
        <taxon>Fungi</taxon>
        <taxon>Dikarya</taxon>
        <taxon>Ascomycota</taxon>
        <taxon>Pezizomycotina</taxon>
        <taxon>Lecanoromycetes</taxon>
        <taxon>OSLEUM clade</taxon>
        <taxon>Lecanoromycetidae</taxon>
        <taxon>Caliciales</taxon>
        <taxon>Physciaceae</taxon>
        <taxon>Heterodermia</taxon>
    </lineage>
</organism>
<name>A0A8H3EQF6_9LECA</name>